<dbReference type="Proteomes" id="UP000199681">
    <property type="component" value="Unassembled WGS sequence"/>
</dbReference>
<name>A0A1I3D9Y6_9MICO</name>
<comment type="caution">
    <text evidence="2">The sequence shown here is derived from an EMBL/GenBank/DDBJ whole genome shotgun (WGS) entry which is preliminary data.</text>
</comment>
<evidence type="ECO:0000313" key="3">
    <source>
        <dbReference type="Proteomes" id="UP000199681"/>
    </source>
</evidence>
<keyword evidence="3" id="KW-1185">Reference proteome</keyword>
<gene>
    <name evidence="2" type="ORF">E3O11_16345</name>
    <name evidence="1" type="ORF">SAMN05216274_11710</name>
</gene>
<reference evidence="1 3" key="1">
    <citation type="submission" date="2016-10" db="EMBL/GenBank/DDBJ databases">
        <authorList>
            <person name="Varghese N."/>
            <person name="Submissions S."/>
        </authorList>
    </citation>
    <scope>NUCLEOTIDE SEQUENCE [LARGE SCALE GENOMIC DNA]</scope>
    <source>
        <strain evidence="1 3">GMCC 1.11211</strain>
    </source>
</reference>
<dbReference type="EMBL" id="FOPW01000017">
    <property type="protein sequence ID" value="SFH83409.1"/>
    <property type="molecule type" value="Genomic_DNA"/>
</dbReference>
<dbReference type="STRING" id="995038.SAMN05216274_11710"/>
<protein>
    <submittedName>
        <fullName evidence="2">Uncharacterized protein</fullName>
    </submittedName>
</protein>
<evidence type="ECO:0000313" key="2">
    <source>
        <dbReference type="EMBL" id="TFB81845.1"/>
    </source>
</evidence>
<dbReference type="Proteomes" id="UP000297963">
    <property type="component" value="Unassembled WGS sequence"/>
</dbReference>
<dbReference type="AlphaFoldDB" id="A0A1I3D9Y6"/>
<sequence length="132" mass="14159">MTDVEYELSQLVACMRAIGHPIDDVAADRCRRILAGELDEEDAVAEIWARYAQPVSELAAALTAGMLTEHEFTEAVVLLPVVPQVPQHPHSDLWIPVTGPISELHAAYTAGLITAAVHDTVLAAMIAASHEA</sequence>
<accession>A0A1I3D9Y6</accession>
<evidence type="ECO:0000313" key="1">
    <source>
        <dbReference type="EMBL" id="SFH83409.1"/>
    </source>
</evidence>
<dbReference type="RefSeq" id="WP_092451852.1">
    <property type="nucleotide sequence ID" value="NZ_BKAC01000020.1"/>
</dbReference>
<dbReference type="EMBL" id="SOFE01000029">
    <property type="protein sequence ID" value="TFB81845.1"/>
    <property type="molecule type" value="Genomic_DNA"/>
</dbReference>
<reference evidence="2 4" key="2">
    <citation type="submission" date="2019-03" db="EMBL/GenBank/DDBJ databases">
        <title>Genomics of glacier-inhabiting Cryobacterium strains.</title>
        <authorList>
            <person name="Liu Q."/>
            <person name="Xin Y.-H."/>
        </authorList>
    </citation>
    <scope>NUCLEOTIDE SEQUENCE [LARGE SCALE GENOMIC DNA]</scope>
    <source>
        <strain evidence="2 4">Hh34</strain>
    </source>
</reference>
<evidence type="ECO:0000313" key="4">
    <source>
        <dbReference type="Proteomes" id="UP000297963"/>
    </source>
</evidence>
<proteinExistence type="predicted"/>
<organism evidence="2 4">
    <name type="scientific">Cryobacterium levicorallinum</name>
    <dbReference type="NCBI Taxonomy" id="995038"/>
    <lineage>
        <taxon>Bacteria</taxon>
        <taxon>Bacillati</taxon>
        <taxon>Actinomycetota</taxon>
        <taxon>Actinomycetes</taxon>
        <taxon>Micrococcales</taxon>
        <taxon>Microbacteriaceae</taxon>
        <taxon>Cryobacterium</taxon>
    </lineage>
</organism>